<keyword evidence="2" id="KW-1185">Reference proteome</keyword>
<evidence type="ECO:0000313" key="1">
    <source>
        <dbReference type="EMBL" id="KAI4389547.1"/>
    </source>
</evidence>
<name>A0ACB9SE71_9MYRT</name>
<evidence type="ECO:0000313" key="2">
    <source>
        <dbReference type="Proteomes" id="UP001057402"/>
    </source>
</evidence>
<reference evidence="2" key="1">
    <citation type="journal article" date="2023" name="Front. Plant Sci.">
        <title>Chromosomal-level genome assembly of Melastoma candidum provides insights into trichome evolution.</title>
        <authorList>
            <person name="Zhong Y."/>
            <person name="Wu W."/>
            <person name="Sun C."/>
            <person name="Zou P."/>
            <person name="Liu Y."/>
            <person name="Dai S."/>
            <person name="Zhou R."/>
        </authorList>
    </citation>
    <scope>NUCLEOTIDE SEQUENCE [LARGE SCALE GENOMIC DNA]</scope>
</reference>
<gene>
    <name evidence="1" type="ORF">MLD38_001762</name>
</gene>
<dbReference type="EMBL" id="CM042880">
    <property type="protein sequence ID" value="KAI4389547.1"/>
    <property type="molecule type" value="Genomic_DNA"/>
</dbReference>
<protein>
    <submittedName>
        <fullName evidence="1">Uncharacterized protein</fullName>
    </submittedName>
</protein>
<organism evidence="1 2">
    <name type="scientific">Melastoma candidum</name>
    <dbReference type="NCBI Taxonomy" id="119954"/>
    <lineage>
        <taxon>Eukaryota</taxon>
        <taxon>Viridiplantae</taxon>
        <taxon>Streptophyta</taxon>
        <taxon>Embryophyta</taxon>
        <taxon>Tracheophyta</taxon>
        <taxon>Spermatophyta</taxon>
        <taxon>Magnoliopsida</taxon>
        <taxon>eudicotyledons</taxon>
        <taxon>Gunneridae</taxon>
        <taxon>Pentapetalae</taxon>
        <taxon>rosids</taxon>
        <taxon>malvids</taxon>
        <taxon>Myrtales</taxon>
        <taxon>Melastomataceae</taxon>
        <taxon>Melastomatoideae</taxon>
        <taxon>Melastomateae</taxon>
        <taxon>Melastoma</taxon>
    </lineage>
</organism>
<comment type="caution">
    <text evidence="1">The sequence shown here is derived from an EMBL/GenBank/DDBJ whole genome shotgun (WGS) entry which is preliminary data.</text>
</comment>
<accession>A0ACB9SE71</accession>
<sequence>MTGETDPPLSQSPVSSPTHEFSFAVSLDNSLLPQEKSAALKQSAVDLSPADDIFFHGHLLPLRLLSHLPSPVPPRDSSDSFTLPIVDDPVIDDGLGRFPGPKKSATVAPSEIPANTEKHGQPAVCQNQKSKSFSLFGLHRRKLVEAEEDAEHEKQGRRKLRFDVGQVRQALKCMAKPFSKFRSRTEDEFGYRSGRRESNYCYSSGNITTKNSFRQEVMRRGQYASAPASMRASPANSGILVTDIPSPKASNDSTMEELQAAIQAAIAHCKKSIAKEEMKLEDSTN</sequence>
<dbReference type="Proteomes" id="UP001057402">
    <property type="component" value="Chromosome 1"/>
</dbReference>
<proteinExistence type="predicted"/>